<evidence type="ECO:0000259" key="8">
    <source>
        <dbReference type="Pfam" id="PF07992"/>
    </source>
</evidence>
<comment type="similarity">
    <text evidence="1">Belongs to the class-I pyridine nucleotide-disulfide oxidoreductase family.</text>
</comment>
<dbReference type="EMBL" id="RBAK01000003">
    <property type="protein sequence ID" value="RKN48274.1"/>
    <property type="molecule type" value="Genomic_DNA"/>
</dbReference>
<proteinExistence type="inferred from homology"/>
<dbReference type="SUPFAM" id="SSF55424">
    <property type="entry name" value="FAD/NAD-linked reductases, dimerisation (C-terminal) domain"/>
    <property type="match status" value="1"/>
</dbReference>
<comment type="caution">
    <text evidence="9">The sequence shown here is derived from an EMBL/GenBank/DDBJ whole genome shotgun (WGS) entry which is preliminary data.</text>
</comment>
<keyword evidence="2" id="KW-0285">Flavoprotein</keyword>
<dbReference type="PRINTS" id="PR00411">
    <property type="entry name" value="PNDRDTASEI"/>
</dbReference>
<dbReference type="InterPro" id="IPR036188">
    <property type="entry name" value="FAD/NAD-bd_sf"/>
</dbReference>
<dbReference type="Proteomes" id="UP000281726">
    <property type="component" value="Unassembled WGS sequence"/>
</dbReference>
<dbReference type="GO" id="GO:0050660">
    <property type="term" value="F:flavin adenine dinucleotide binding"/>
    <property type="evidence" value="ECO:0007669"/>
    <property type="project" value="TreeGrafter"/>
</dbReference>
<evidence type="ECO:0000259" key="7">
    <source>
        <dbReference type="Pfam" id="PF02852"/>
    </source>
</evidence>
<dbReference type="SUPFAM" id="SSF51905">
    <property type="entry name" value="FAD/NAD(P)-binding domain"/>
    <property type="match status" value="1"/>
</dbReference>
<dbReference type="Pfam" id="PF02852">
    <property type="entry name" value="Pyr_redox_dim"/>
    <property type="match status" value="1"/>
</dbReference>
<organism evidence="9 10">
    <name type="scientific">Micromonospora endolithica</name>
    <dbReference type="NCBI Taxonomy" id="230091"/>
    <lineage>
        <taxon>Bacteria</taxon>
        <taxon>Bacillati</taxon>
        <taxon>Actinomycetota</taxon>
        <taxon>Actinomycetes</taxon>
        <taxon>Micromonosporales</taxon>
        <taxon>Micromonosporaceae</taxon>
        <taxon>Micromonospora</taxon>
    </lineage>
</organism>
<feature type="binding site" evidence="5">
    <location>
        <position position="53"/>
    </location>
    <ligand>
        <name>FAD</name>
        <dbReference type="ChEBI" id="CHEBI:57692"/>
    </ligand>
</feature>
<keyword evidence="5" id="KW-0547">Nucleotide-binding</keyword>
<evidence type="ECO:0000256" key="2">
    <source>
        <dbReference type="ARBA" id="ARBA00022630"/>
    </source>
</evidence>
<keyword evidence="10" id="KW-1185">Reference proteome</keyword>
<dbReference type="FunFam" id="3.30.390.30:FF:000001">
    <property type="entry name" value="Dihydrolipoyl dehydrogenase"/>
    <property type="match status" value="1"/>
</dbReference>
<dbReference type="GO" id="GO:0003955">
    <property type="term" value="F:NAD(P)H dehydrogenase (quinone) activity"/>
    <property type="evidence" value="ECO:0007669"/>
    <property type="project" value="TreeGrafter"/>
</dbReference>
<feature type="binding site" evidence="5">
    <location>
        <position position="202"/>
    </location>
    <ligand>
        <name>NAD(+)</name>
        <dbReference type="ChEBI" id="CHEBI:57540"/>
    </ligand>
</feature>
<dbReference type="PRINTS" id="PR00368">
    <property type="entry name" value="FADPNR"/>
</dbReference>
<dbReference type="InterPro" id="IPR001100">
    <property type="entry name" value="Pyr_nuc-diS_OxRdtase"/>
</dbReference>
<keyword evidence="4" id="KW-0560">Oxidoreductase</keyword>
<evidence type="ECO:0000256" key="5">
    <source>
        <dbReference type="PIRSR" id="PIRSR000350-3"/>
    </source>
</evidence>
<reference evidence="9 10" key="1">
    <citation type="journal article" date="2004" name="Syst. Appl. Microbiol.">
        <title>Cryptoendolithic actinomycetes from antarctic sandstone rock samples: Micromonospora endolithica sp. nov. and two isolates related to Micromonospora coerulea Jensen 1932.</title>
        <authorList>
            <person name="Hirsch P."/>
            <person name="Mevs U."/>
            <person name="Kroppenstedt R.M."/>
            <person name="Schumann P."/>
            <person name="Stackebrandt E."/>
        </authorList>
    </citation>
    <scope>NUCLEOTIDE SEQUENCE [LARGE SCALE GENOMIC DNA]</scope>
    <source>
        <strain evidence="9 10">JCM 12677</strain>
    </source>
</reference>
<sequence>MAEPEIVDVIVVGLGVGGEEVAGRLAEAGLTVVGIERDLVGGECPYWGCIPSKMMIRAANALAEARRVDGLAGSAQVRSDWAPVARRIREEATDTWDDRAAVDRFTGRGGRFVRGSGRLDGPGRVRVGERVFRARYGIVLGTGTRPSVPPIDGLADTPYWTNHQAIEVEELPASLLVLGGGAIGLELAQVFARFGVRVTVVEALDRVLAVEEPEASEVAAAALRADGVEIHTGVKAARVDHDGRDFTVRGAGGEEFTAERLLVVTGRRAHLDELGLDTVGIDAKQRFLPVDDRLHVADGLWAVGDVTGEGAFTHIAMYQAAIVIADILDRARHAFASPDASGTASVVGGAMGAASALGTSGSSGSAGTVPRADYRALPRVTFTDPEVGAVGLTERQARERGINVQVGFTELSSSTRGWIHRSEGFIKVVADADQGVLIGATSVGPAGGEVLSALVVAVHAAVPLAQLRHMIYAYPTFHRAIGDALRDLS</sequence>
<feature type="disulfide bond" description="Redox-active" evidence="6">
    <location>
        <begin position="44"/>
        <end position="49"/>
    </location>
</feature>
<evidence type="ECO:0000256" key="6">
    <source>
        <dbReference type="PIRSR" id="PIRSR000350-4"/>
    </source>
</evidence>
<feature type="domain" description="Pyridine nucleotide-disulphide oxidoreductase dimerisation" evidence="7">
    <location>
        <begin position="378"/>
        <end position="484"/>
    </location>
</feature>
<dbReference type="PANTHER" id="PTHR43014:SF2">
    <property type="entry name" value="MERCURIC REDUCTASE"/>
    <property type="match status" value="1"/>
</dbReference>
<name>A0A3A9ZK76_9ACTN</name>
<dbReference type="Gene3D" id="3.30.390.30">
    <property type="match status" value="1"/>
</dbReference>
<feature type="binding site" evidence="5">
    <location>
        <position position="117"/>
    </location>
    <ligand>
        <name>FAD</name>
        <dbReference type="ChEBI" id="CHEBI:57692"/>
    </ligand>
</feature>
<dbReference type="Gene3D" id="3.50.50.60">
    <property type="entry name" value="FAD/NAD(P)-binding domain"/>
    <property type="match status" value="2"/>
</dbReference>
<dbReference type="PANTHER" id="PTHR43014">
    <property type="entry name" value="MERCURIC REDUCTASE"/>
    <property type="match status" value="1"/>
</dbReference>
<evidence type="ECO:0000313" key="10">
    <source>
        <dbReference type="Proteomes" id="UP000281726"/>
    </source>
</evidence>
<dbReference type="AlphaFoldDB" id="A0A3A9ZK76"/>
<keyword evidence="3 5" id="KW-0274">FAD</keyword>
<dbReference type="Pfam" id="PF07992">
    <property type="entry name" value="Pyr_redox_2"/>
    <property type="match status" value="1"/>
</dbReference>
<dbReference type="InterPro" id="IPR016156">
    <property type="entry name" value="FAD/NAD-linked_Rdtase_dimer_sf"/>
</dbReference>
<evidence type="ECO:0000256" key="1">
    <source>
        <dbReference type="ARBA" id="ARBA00007532"/>
    </source>
</evidence>
<dbReference type="PIRSF" id="PIRSF000350">
    <property type="entry name" value="Mercury_reductase_MerA"/>
    <property type="match status" value="1"/>
</dbReference>
<feature type="binding site" evidence="5">
    <location>
        <position position="305"/>
    </location>
    <ligand>
        <name>NAD(+)</name>
        <dbReference type="ChEBI" id="CHEBI:57540"/>
    </ligand>
</feature>
<comment type="cofactor">
    <cofactor evidence="5">
        <name>FAD</name>
        <dbReference type="ChEBI" id="CHEBI:57692"/>
    </cofactor>
    <text evidence="5">Binds 1 FAD per subunit.</text>
</comment>
<protein>
    <submittedName>
        <fullName evidence="9">NAD(P)/FAD-dependent oxidoreductase</fullName>
    </submittedName>
</protein>
<keyword evidence="5" id="KW-0520">NAD</keyword>
<dbReference type="OrthoDB" id="9800167at2"/>
<feature type="binding site" evidence="5">
    <location>
        <position position="266"/>
    </location>
    <ligand>
        <name>NAD(+)</name>
        <dbReference type="ChEBI" id="CHEBI:57540"/>
    </ligand>
</feature>
<feature type="domain" description="FAD/NAD(P)-binding" evidence="8">
    <location>
        <begin position="8"/>
        <end position="320"/>
    </location>
</feature>
<evidence type="ECO:0000313" key="9">
    <source>
        <dbReference type="EMBL" id="RKN48274.1"/>
    </source>
</evidence>
<evidence type="ECO:0000256" key="3">
    <source>
        <dbReference type="ARBA" id="ARBA00022827"/>
    </source>
</evidence>
<evidence type="ECO:0000256" key="4">
    <source>
        <dbReference type="ARBA" id="ARBA00023002"/>
    </source>
</evidence>
<accession>A0A3A9ZK76</accession>
<dbReference type="InterPro" id="IPR023753">
    <property type="entry name" value="FAD/NAD-binding_dom"/>
</dbReference>
<feature type="binding site" evidence="5">
    <location>
        <begin position="179"/>
        <end position="186"/>
    </location>
    <ligand>
        <name>NAD(+)</name>
        <dbReference type="ChEBI" id="CHEBI:57540"/>
    </ligand>
</feature>
<gene>
    <name evidence="9" type="ORF">D7223_09645</name>
</gene>
<dbReference type="InterPro" id="IPR004099">
    <property type="entry name" value="Pyr_nucl-diS_OxRdtase_dimer"/>
</dbReference>